<dbReference type="AlphaFoldDB" id="A0A0C4F5F8"/>
<evidence type="ECO:0000313" key="1">
    <source>
        <dbReference type="EMBL" id="OAV90174.1"/>
    </source>
</evidence>
<reference evidence="2 3" key="3">
    <citation type="journal article" date="2017" name="G3 (Bethesda)">
        <title>Comparative analysis highlights variable genome content of wheat rusts and divergence of the mating loci.</title>
        <authorList>
            <person name="Cuomo C.A."/>
            <person name="Bakkeren G."/>
            <person name="Khalil H.B."/>
            <person name="Panwar V."/>
            <person name="Joly D."/>
            <person name="Linning R."/>
            <person name="Sakthikumar S."/>
            <person name="Song X."/>
            <person name="Adiconis X."/>
            <person name="Fan L."/>
            <person name="Goldberg J.M."/>
            <person name="Levin J.Z."/>
            <person name="Young S."/>
            <person name="Zeng Q."/>
            <person name="Anikster Y."/>
            <person name="Bruce M."/>
            <person name="Wang M."/>
            <person name="Yin C."/>
            <person name="McCallum B."/>
            <person name="Szabo L.J."/>
            <person name="Hulbert S."/>
            <person name="Chen X."/>
            <person name="Fellers J.P."/>
        </authorList>
    </citation>
    <scope>NUCLEOTIDE SEQUENCE</scope>
    <source>
        <strain evidence="2">isolate 1-1 / race 1 (BBBD)</strain>
        <strain evidence="3">Isolate 1-1 / race 1 (BBBD)</strain>
    </source>
</reference>
<evidence type="ECO:0000313" key="2">
    <source>
        <dbReference type="EnsemblFungi" id="PTTG_08357-t43_1-p1"/>
    </source>
</evidence>
<name>A0A0C4F5F8_PUCT1</name>
<accession>A0A0C4F5F8</accession>
<sequence length="121" mass="13516">MDLCPKNTRSLNQSIRSLIGPFRVERDSISAARRPRSYQWRYQQQGPSRCGQCITIVQPEFDYGESICEYVGNTQPTWPLNGGSESTFGPIGDPGFPTYQHSPSELVFSLLKNSSISGRPS</sequence>
<dbReference type="EnsemblFungi" id="PTTG_08357-t43_1">
    <property type="protein sequence ID" value="PTTG_08357-t43_1-p1"/>
    <property type="gene ID" value="PTTG_08357"/>
</dbReference>
<reference evidence="1" key="2">
    <citation type="submission" date="2016-05" db="EMBL/GenBank/DDBJ databases">
        <title>Comparative analysis highlights variable genome content of wheat rusts and divergence of the mating loci.</title>
        <authorList>
            <person name="Cuomo C.A."/>
            <person name="Bakkeren G."/>
            <person name="Szabo L."/>
            <person name="Khalil H."/>
            <person name="Joly D."/>
            <person name="Goldberg J."/>
            <person name="Young S."/>
            <person name="Zeng Q."/>
            <person name="Fellers J."/>
        </authorList>
    </citation>
    <scope>NUCLEOTIDE SEQUENCE [LARGE SCALE GENOMIC DNA]</scope>
    <source>
        <strain evidence="1">1-1 BBBD Race 1</strain>
    </source>
</reference>
<proteinExistence type="predicted"/>
<reference evidence="2" key="4">
    <citation type="submission" date="2025-05" db="UniProtKB">
        <authorList>
            <consortium name="EnsemblFungi"/>
        </authorList>
    </citation>
    <scope>IDENTIFICATION</scope>
    <source>
        <strain evidence="2">isolate 1-1 / race 1 (BBBD)</strain>
    </source>
</reference>
<gene>
    <name evidence="1" type="ORF">PTTG_08357</name>
</gene>
<protein>
    <submittedName>
        <fullName evidence="1 2">Uncharacterized protein</fullName>
    </submittedName>
</protein>
<evidence type="ECO:0000313" key="3">
    <source>
        <dbReference type="Proteomes" id="UP000005240"/>
    </source>
</evidence>
<organism evidence="1">
    <name type="scientific">Puccinia triticina (isolate 1-1 / race 1 (BBBD))</name>
    <name type="common">Brown leaf rust fungus</name>
    <dbReference type="NCBI Taxonomy" id="630390"/>
    <lineage>
        <taxon>Eukaryota</taxon>
        <taxon>Fungi</taxon>
        <taxon>Dikarya</taxon>
        <taxon>Basidiomycota</taxon>
        <taxon>Pucciniomycotina</taxon>
        <taxon>Pucciniomycetes</taxon>
        <taxon>Pucciniales</taxon>
        <taxon>Pucciniaceae</taxon>
        <taxon>Puccinia</taxon>
    </lineage>
</organism>
<keyword evidence="3" id="KW-1185">Reference proteome</keyword>
<dbReference type="Proteomes" id="UP000005240">
    <property type="component" value="Unassembled WGS sequence"/>
</dbReference>
<dbReference type="VEuPathDB" id="FungiDB:PTTG_08357"/>
<dbReference type="EMBL" id="ADAS02000107">
    <property type="protein sequence ID" value="OAV90174.1"/>
    <property type="molecule type" value="Genomic_DNA"/>
</dbReference>
<reference evidence="1" key="1">
    <citation type="submission" date="2009-11" db="EMBL/GenBank/DDBJ databases">
        <authorList>
            <consortium name="The Broad Institute Genome Sequencing Platform"/>
            <person name="Ward D."/>
            <person name="Feldgarden M."/>
            <person name="Earl A."/>
            <person name="Young S.K."/>
            <person name="Zeng Q."/>
            <person name="Koehrsen M."/>
            <person name="Alvarado L."/>
            <person name="Berlin A."/>
            <person name="Bochicchio J."/>
            <person name="Borenstein D."/>
            <person name="Chapman S.B."/>
            <person name="Chen Z."/>
            <person name="Engels R."/>
            <person name="Freedman E."/>
            <person name="Gellesch M."/>
            <person name="Goldberg J."/>
            <person name="Griggs A."/>
            <person name="Gujja S."/>
            <person name="Heilman E."/>
            <person name="Heiman D."/>
            <person name="Hepburn T."/>
            <person name="Howarth C."/>
            <person name="Jen D."/>
            <person name="Larson L."/>
            <person name="Lewis B."/>
            <person name="Mehta T."/>
            <person name="Park D."/>
            <person name="Pearson M."/>
            <person name="Roberts A."/>
            <person name="Saif S."/>
            <person name="Shea T."/>
            <person name="Shenoy N."/>
            <person name="Sisk P."/>
            <person name="Stolte C."/>
            <person name="Sykes S."/>
            <person name="Thomson T."/>
            <person name="Walk T."/>
            <person name="White J."/>
            <person name="Yandava C."/>
            <person name="Izard J."/>
            <person name="Baranova O.V."/>
            <person name="Blanton J.M."/>
            <person name="Tanner A.C."/>
            <person name="Dewhirst F.E."/>
            <person name="Haas B."/>
            <person name="Nusbaum C."/>
            <person name="Birren B."/>
        </authorList>
    </citation>
    <scope>NUCLEOTIDE SEQUENCE [LARGE SCALE GENOMIC DNA]</scope>
    <source>
        <strain evidence="1">1-1 BBBD Race 1</strain>
    </source>
</reference>